<dbReference type="eggNOG" id="KOG1433">
    <property type="taxonomic scope" value="Eukaryota"/>
</dbReference>
<sequence>MGSHNFRHSRLRVVQPFFPLEQQGIAAGDIKKLQEGGYNTVESIAFTTKKLLVAVKGISEAKADKIMAAAAALVPMGFASATDYNQIRKEMVYLSTGSSELDKLLGGGIKTGSVT</sequence>
<feature type="domain" description="RecA family profile 1" evidence="3">
    <location>
        <begin position="90"/>
        <end position="115"/>
    </location>
</feature>
<dbReference type="PANTHER" id="PTHR22942">
    <property type="entry name" value="RECA/RAD51/RADA DNA STRAND-PAIRING FAMILY MEMBER"/>
    <property type="match status" value="1"/>
</dbReference>
<evidence type="ECO:0000259" key="3">
    <source>
        <dbReference type="PROSITE" id="PS50162"/>
    </source>
</evidence>
<dbReference type="STRING" id="5722.A2DHG2"/>
<organism evidence="4 5">
    <name type="scientific">Trichomonas vaginalis (strain ATCC PRA-98 / G3)</name>
    <dbReference type="NCBI Taxonomy" id="412133"/>
    <lineage>
        <taxon>Eukaryota</taxon>
        <taxon>Metamonada</taxon>
        <taxon>Parabasalia</taxon>
        <taxon>Trichomonadida</taxon>
        <taxon>Trichomonadidae</taxon>
        <taxon>Trichomonas</taxon>
    </lineage>
</organism>
<dbReference type="Gene3D" id="1.10.150.20">
    <property type="entry name" value="5' to 3' exonuclease, C-terminal subdomain"/>
    <property type="match status" value="1"/>
</dbReference>
<dbReference type="Pfam" id="PF08423">
    <property type="entry name" value="Rad51"/>
    <property type="match status" value="1"/>
</dbReference>
<name>A2DHG2_TRIV3</name>
<dbReference type="InterPro" id="IPR027417">
    <property type="entry name" value="P-loop_NTPase"/>
</dbReference>
<dbReference type="InterPro" id="IPR010995">
    <property type="entry name" value="DNA_repair_Rad51/TF_NusA_a-hlx"/>
</dbReference>
<dbReference type="AlphaFoldDB" id="A2DHG2"/>
<keyword evidence="5" id="KW-1185">Reference proteome</keyword>
<dbReference type="GO" id="GO:0140664">
    <property type="term" value="F:ATP-dependent DNA damage sensor activity"/>
    <property type="evidence" value="ECO:0007669"/>
    <property type="project" value="InterPro"/>
</dbReference>
<dbReference type="GO" id="GO:0000724">
    <property type="term" value="P:double-strand break repair via homologous recombination"/>
    <property type="evidence" value="ECO:0007669"/>
    <property type="project" value="UniProtKB-ARBA"/>
</dbReference>
<evidence type="ECO:0000256" key="1">
    <source>
        <dbReference type="ARBA" id="ARBA00022741"/>
    </source>
</evidence>
<dbReference type="InterPro" id="IPR013632">
    <property type="entry name" value="Rad51_C"/>
</dbReference>
<keyword evidence="1" id="KW-0547">Nucleotide-binding</keyword>
<dbReference type="FunFam" id="1.10.150.20:FF:000008">
    <property type="entry name" value="DNA repair protein RAD51 homolog"/>
    <property type="match status" value="1"/>
</dbReference>
<dbReference type="PANTHER" id="PTHR22942:SF39">
    <property type="entry name" value="DNA REPAIR PROTEIN RAD51 HOMOLOG 1"/>
    <property type="match status" value="1"/>
</dbReference>
<dbReference type="InParanoid" id="A2DHG2"/>
<dbReference type="SUPFAM" id="SSF47794">
    <property type="entry name" value="Rad51 N-terminal domain-like"/>
    <property type="match status" value="1"/>
</dbReference>
<dbReference type="OrthoDB" id="10251254at2759"/>
<gene>
    <name evidence="4" type="ORF">TVAG_021820</name>
</gene>
<dbReference type="GO" id="GO:0005524">
    <property type="term" value="F:ATP binding"/>
    <property type="evidence" value="ECO:0007669"/>
    <property type="project" value="UniProtKB-KW"/>
</dbReference>
<evidence type="ECO:0000256" key="2">
    <source>
        <dbReference type="ARBA" id="ARBA00022840"/>
    </source>
</evidence>
<dbReference type="InterPro" id="IPR020588">
    <property type="entry name" value="RecA_ATP-bd"/>
</dbReference>
<dbReference type="Pfam" id="PF14520">
    <property type="entry name" value="HHH_5"/>
    <property type="match status" value="1"/>
</dbReference>
<dbReference type="Proteomes" id="UP000001542">
    <property type="component" value="Unassembled WGS sequence"/>
</dbReference>
<dbReference type="EMBL" id="DS113200">
    <property type="protein sequence ID" value="EAY20235.1"/>
    <property type="molecule type" value="Genomic_DNA"/>
</dbReference>
<dbReference type="VEuPathDB" id="TrichDB:TVAG_204070"/>
<dbReference type="GO" id="GO:0003677">
    <property type="term" value="F:DNA binding"/>
    <property type="evidence" value="ECO:0007669"/>
    <property type="project" value="InterPro"/>
</dbReference>
<evidence type="ECO:0000313" key="4">
    <source>
        <dbReference type="EMBL" id="EAY20235.1"/>
    </source>
</evidence>
<protein>
    <submittedName>
        <fullName evidence="4">DNA repair protein RAD51 homolog, putative</fullName>
    </submittedName>
</protein>
<reference evidence="4" key="1">
    <citation type="submission" date="2006-10" db="EMBL/GenBank/DDBJ databases">
        <authorList>
            <person name="Amadeo P."/>
            <person name="Zhao Q."/>
            <person name="Wortman J."/>
            <person name="Fraser-Liggett C."/>
            <person name="Carlton J."/>
        </authorList>
    </citation>
    <scope>NUCLEOTIDE SEQUENCE</scope>
    <source>
        <strain evidence="4">G3</strain>
    </source>
</reference>
<evidence type="ECO:0000313" key="5">
    <source>
        <dbReference type="Proteomes" id="UP000001542"/>
    </source>
</evidence>
<proteinExistence type="predicted"/>
<dbReference type="PROSITE" id="PS50162">
    <property type="entry name" value="RECA_2"/>
    <property type="match status" value="1"/>
</dbReference>
<dbReference type="VEuPathDB" id="TrichDB:TVAGG3_0691920"/>
<keyword evidence="2" id="KW-0067">ATP-binding</keyword>
<accession>A2DHG2</accession>
<dbReference type="Gene3D" id="3.40.50.300">
    <property type="entry name" value="P-loop containing nucleotide triphosphate hydrolases"/>
    <property type="match status" value="1"/>
</dbReference>
<reference evidence="4" key="2">
    <citation type="journal article" date="2007" name="Science">
        <title>Draft genome sequence of the sexually transmitted pathogen Trichomonas vaginalis.</title>
        <authorList>
            <person name="Carlton J.M."/>
            <person name="Hirt R.P."/>
            <person name="Silva J.C."/>
            <person name="Delcher A.L."/>
            <person name="Schatz M."/>
            <person name="Zhao Q."/>
            <person name="Wortman J.R."/>
            <person name="Bidwell S.L."/>
            <person name="Alsmark U.C.M."/>
            <person name="Besteiro S."/>
            <person name="Sicheritz-Ponten T."/>
            <person name="Noel C.J."/>
            <person name="Dacks J.B."/>
            <person name="Foster P.G."/>
            <person name="Simillion C."/>
            <person name="Van de Peer Y."/>
            <person name="Miranda-Saavedra D."/>
            <person name="Barton G.J."/>
            <person name="Westrop G.D."/>
            <person name="Mueller S."/>
            <person name="Dessi D."/>
            <person name="Fiori P.L."/>
            <person name="Ren Q."/>
            <person name="Paulsen I."/>
            <person name="Zhang H."/>
            <person name="Bastida-Corcuera F.D."/>
            <person name="Simoes-Barbosa A."/>
            <person name="Brown M.T."/>
            <person name="Hayes R.D."/>
            <person name="Mukherjee M."/>
            <person name="Okumura C.Y."/>
            <person name="Schneider R."/>
            <person name="Smith A.J."/>
            <person name="Vanacova S."/>
            <person name="Villalvazo M."/>
            <person name="Haas B.J."/>
            <person name="Pertea M."/>
            <person name="Feldblyum T.V."/>
            <person name="Utterback T.R."/>
            <person name="Shu C.L."/>
            <person name="Osoegawa K."/>
            <person name="de Jong P.J."/>
            <person name="Hrdy I."/>
            <person name="Horvathova L."/>
            <person name="Zubacova Z."/>
            <person name="Dolezal P."/>
            <person name="Malik S.B."/>
            <person name="Logsdon J.M. Jr."/>
            <person name="Henze K."/>
            <person name="Gupta A."/>
            <person name="Wang C.C."/>
            <person name="Dunne R.L."/>
            <person name="Upcroft J.A."/>
            <person name="Upcroft P."/>
            <person name="White O."/>
            <person name="Salzberg S.L."/>
            <person name="Tang P."/>
            <person name="Chiu C.-H."/>
            <person name="Lee Y.-S."/>
            <person name="Embley T.M."/>
            <person name="Coombs G.H."/>
            <person name="Mottram J.C."/>
            <person name="Tachezy J."/>
            <person name="Fraser-Liggett C.M."/>
            <person name="Johnson P.J."/>
        </authorList>
    </citation>
    <scope>NUCLEOTIDE SEQUENCE [LARGE SCALE GENOMIC DNA]</scope>
    <source>
        <strain evidence="4">G3</strain>
    </source>
</reference>